<reference evidence="5 6" key="1">
    <citation type="submission" date="2017-08" db="EMBL/GenBank/DDBJ databases">
        <title>Complete Genome Sequence of Mesoplasma chauliocola.</title>
        <authorList>
            <person name="Knight T.F.Jr."/>
            <person name="Citino T."/>
        </authorList>
    </citation>
    <scope>NUCLEOTIDE SEQUENCE [LARGE SCALE GENOMIC DNA]</scope>
    <source>
        <strain evidence="5 6">CHPA-2</strain>
    </source>
</reference>
<dbReference type="GO" id="GO:0016887">
    <property type="term" value="F:ATP hydrolysis activity"/>
    <property type="evidence" value="ECO:0007669"/>
    <property type="project" value="InterPro"/>
</dbReference>
<evidence type="ECO:0000256" key="2">
    <source>
        <dbReference type="ARBA" id="ARBA00022741"/>
    </source>
</evidence>
<evidence type="ECO:0000313" key="5">
    <source>
        <dbReference type="EMBL" id="ASZ09196.1"/>
    </source>
</evidence>
<dbReference type="Gene3D" id="3.40.50.300">
    <property type="entry name" value="P-loop containing nucleotide triphosphate hydrolases"/>
    <property type="match status" value="1"/>
</dbReference>
<keyword evidence="6" id="KW-1185">Reference proteome</keyword>
<dbReference type="SUPFAM" id="SSF52540">
    <property type="entry name" value="P-loop containing nucleoside triphosphate hydrolases"/>
    <property type="match status" value="1"/>
</dbReference>
<evidence type="ECO:0000256" key="1">
    <source>
        <dbReference type="ARBA" id="ARBA00022448"/>
    </source>
</evidence>
<dbReference type="InterPro" id="IPR003593">
    <property type="entry name" value="AAA+_ATPase"/>
</dbReference>
<dbReference type="STRING" id="1336232.GCA_000518825_01368"/>
<dbReference type="AlphaFoldDB" id="A0A249SNI8"/>
<proteinExistence type="predicted"/>
<accession>A0A249SNI8</accession>
<dbReference type="PANTHER" id="PTHR42711">
    <property type="entry name" value="ABC TRANSPORTER ATP-BINDING PROTEIN"/>
    <property type="match status" value="1"/>
</dbReference>
<gene>
    <name evidence="5" type="ORF">CK556_02405</name>
</gene>
<sequence length="240" mass="27326">MITIKNIEKSFNNKKVLKDVSFELKEGKCYGLFGNNGAGKTTLTKIIFNELKASSGEINLSGKQQRGIDFSNWYFFVENNELPATISVITYIELQANVKNISNSKIKKAIEKFKPILDIESIKNMLIKNISAGQKKLVSLFVMFLVKPKYIFFDEPTANLDIKNKDLILDFIKTSMTHDSIFVVITHLIQEVSSIVDHIIILDSGMITYDDVYDKKSDIKKIFKEHTKEEITAKQVLESS</sequence>
<keyword evidence="1" id="KW-0813">Transport</keyword>
<dbReference type="InterPro" id="IPR003439">
    <property type="entry name" value="ABC_transporter-like_ATP-bd"/>
</dbReference>
<dbReference type="PROSITE" id="PS50893">
    <property type="entry name" value="ABC_TRANSPORTER_2"/>
    <property type="match status" value="1"/>
</dbReference>
<name>A0A249SNI8_9MOLU</name>
<protein>
    <submittedName>
        <fullName evidence="5">ABC transporter ATP-binding protein</fullName>
    </submittedName>
</protein>
<organism evidence="5 6">
    <name type="scientific">Mesoplasma chauliocola</name>
    <dbReference type="NCBI Taxonomy" id="216427"/>
    <lineage>
        <taxon>Bacteria</taxon>
        <taxon>Bacillati</taxon>
        <taxon>Mycoplasmatota</taxon>
        <taxon>Mollicutes</taxon>
        <taxon>Entomoplasmatales</taxon>
        <taxon>Entomoplasmataceae</taxon>
        <taxon>Mesoplasma</taxon>
    </lineage>
</organism>
<evidence type="ECO:0000256" key="3">
    <source>
        <dbReference type="ARBA" id="ARBA00022840"/>
    </source>
</evidence>
<dbReference type="SMART" id="SM00382">
    <property type="entry name" value="AAA"/>
    <property type="match status" value="1"/>
</dbReference>
<evidence type="ECO:0000259" key="4">
    <source>
        <dbReference type="PROSITE" id="PS50893"/>
    </source>
</evidence>
<dbReference type="Proteomes" id="UP000232229">
    <property type="component" value="Chromosome"/>
</dbReference>
<dbReference type="PANTHER" id="PTHR42711:SF17">
    <property type="entry name" value="ABC TRANSPORTER ATP-BINDING PROTEIN"/>
    <property type="match status" value="1"/>
</dbReference>
<dbReference type="EMBL" id="CP023173">
    <property type="protein sequence ID" value="ASZ09196.1"/>
    <property type="molecule type" value="Genomic_DNA"/>
</dbReference>
<dbReference type="KEGG" id="mchc:CK556_02405"/>
<keyword evidence="3 5" id="KW-0067">ATP-binding</keyword>
<dbReference type="InterPro" id="IPR027417">
    <property type="entry name" value="P-loop_NTPase"/>
</dbReference>
<evidence type="ECO:0000313" key="6">
    <source>
        <dbReference type="Proteomes" id="UP000232229"/>
    </source>
</evidence>
<dbReference type="InterPro" id="IPR050763">
    <property type="entry name" value="ABC_transporter_ATP-binding"/>
</dbReference>
<feature type="domain" description="ABC transporter" evidence="4">
    <location>
        <begin position="2"/>
        <end position="229"/>
    </location>
</feature>
<dbReference type="RefSeq" id="WP_027875627.1">
    <property type="nucleotide sequence ID" value="NZ_CP023173.1"/>
</dbReference>
<keyword evidence="2" id="KW-0547">Nucleotide-binding</keyword>
<dbReference type="GO" id="GO:0005524">
    <property type="term" value="F:ATP binding"/>
    <property type="evidence" value="ECO:0007669"/>
    <property type="project" value="UniProtKB-KW"/>
</dbReference>
<dbReference type="Pfam" id="PF00005">
    <property type="entry name" value="ABC_tran"/>
    <property type="match status" value="1"/>
</dbReference>